<feature type="region of interest" description="Disordered" evidence="1">
    <location>
        <begin position="322"/>
        <end position="368"/>
    </location>
</feature>
<protein>
    <submittedName>
        <fullName evidence="2">Uncharacterized protein</fullName>
    </submittedName>
</protein>
<reference evidence="2 3" key="1">
    <citation type="journal article" name="Sci. Rep.">
        <title>Genome-scale phylogenetic analyses confirm Olpidium as the closest living zoosporic fungus to the non-flagellated, terrestrial fungi.</title>
        <authorList>
            <person name="Chang Y."/>
            <person name="Rochon D."/>
            <person name="Sekimoto S."/>
            <person name="Wang Y."/>
            <person name="Chovatia M."/>
            <person name="Sandor L."/>
            <person name="Salamov A."/>
            <person name="Grigoriev I.V."/>
            <person name="Stajich J.E."/>
            <person name="Spatafora J.W."/>
        </authorList>
    </citation>
    <scope>NUCLEOTIDE SEQUENCE [LARGE SCALE GENOMIC DNA]</scope>
    <source>
        <strain evidence="2">S191</strain>
    </source>
</reference>
<name>A0A8H8DHX6_9FUNG</name>
<organism evidence="2 3">
    <name type="scientific">Olpidium bornovanus</name>
    <dbReference type="NCBI Taxonomy" id="278681"/>
    <lineage>
        <taxon>Eukaryota</taxon>
        <taxon>Fungi</taxon>
        <taxon>Fungi incertae sedis</taxon>
        <taxon>Olpidiomycota</taxon>
        <taxon>Olpidiomycotina</taxon>
        <taxon>Olpidiomycetes</taxon>
        <taxon>Olpidiales</taxon>
        <taxon>Olpidiaceae</taxon>
        <taxon>Olpidium</taxon>
    </lineage>
</organism>
<dbReference type="AlphaFoldDB" id="A0A8H8DHX6"/>
<comment type="caution">
    <text evidence="2">The sequence shown here is derived from an EMBL/GenBank/DDBJ whole genome shotgun (WGS) entry which is preliminary data.</text>
</comment>
<evidence type="ECO:0000256" key="1">
    <source>
        <dbReference type="SAM" id="MobiDB-lite"/>
    </source>
</evidence>
<dbReference type="EMBL" id="JAEFCI010007742">
    <property type="protein sequence ID" value="KAG5458901.1"/>
    <property type="molecule type" value="Genomic_DNA"/>
</dbReference>
<feature type="region of interest" description="Disordered" evidence="1">
    <location>
        <begin position="1"/>
        <end position="33"/>
    </location>
</feature>
<accession>A0A8H8DHX6</accession>
<feature type="compositionally biased region" description="Pro residues" evidence="1">
    <location>
        <begin position="348"/>
        <end position="358"/>
    </location>
</feature>
<keyword evidence="3" id="KW-1185">Reference proteome</keyword>
<gene>
    <name evidence="2" type="ORF">BJ554DRAFT_791</name>
</gene>
<proteinExistence type="predicted"/>
<evidence type="ECO:0000313" key="2">
    <source>
        <dbReference type="EMBL" id="KAG5458901.1"/>
    </source>
</evidence>
<dbReference type="Proteomes" id="UP000673691">
    <property type="component" value="Unassembled WGS sequence"/>
</dbReference>
<evidence type="ECO:0000313" key="3">
    <source>
        <dbReference type="Proteomes" id="UP000673691"/>
    </source>
</evidence>
<sequence length="368" mass="39569">FPFPAAACSSSSSSSTSSTSSSSTSSSPSSSAAGALSSMPSNCALSRLISSWIASKGLFANLRILVDLRLVLDIFRPVRVPQCAQGLVVVVTRRAQRGDHERFRVAAERVLEQPSQLRVAVGNVRALPVNERRYDVPEGRQAEVNLRRLFQPLACCLRLGLTLGSGKVDEVQLPHSDVALAAVVGVRVAGLDGDREYAVAARAPRVHLGEPDAAVFVARCHQLLHLRDVLDDEGADVLDVHADVGALLDLELIVRPALYEEVSDFLGVDLQVRSPHKVPRRRGRRADVGKNVLERVWKDPPQFWNVPDAFHGERLSGSCLGKTKKQPQAGTGGEVSAACPRSAFKNGCPPPPPPPFPPGVRQTGLVFT</sequence>
<feature type="non-terminal residue" evidence="2">
    <location>
        <position position="1"/>
    </location>
</feature>